<keyword evidence="4" id="KW-0812">Transmembrane</keyword>
<feature type="chain" id="PRO_5043518432" evidence="5">
    <location>
        <begin position="18"/>
        <end position="286"/>
    </location>
</feature>
<dbReference type="InterPro" id="IPR032675">
    <property type="entry name" value="LRR_dom_sf"/>
</dbReference>
<keyword evidence="1" id="KW-0433">Leucine-rich repeat</keyword>
<sequence>MLAVFMLMIFLCTSVYTNEENCQFDTIKGSKLIWSQFNNCSHVTLKNKNISAIDTSKESNYGKLKILDISNNSLRFLPEDFLSNAIILQEVNLQANLLEGLPKMFLINSSSLQILRLEHNRLSVIPPSVFHGTLVKLTVDCRCDLISNILMHLNTNDTEYPNLSAMCQMASELTNIKDFHVEYCGKQYLMLYIVLPILVIAFIVGGTALYLWKKKRSSTDLENKDTSNKSPAHGQPRYMSRNMEGTESTLSPGHRQDYENVFIGHLQTTEIKPRNYIENKHQAGNY</sequence>
<evidence type="ECO:0000256" key="5">
    <source>
        <dbReference type="SAM" id="SignalP"/>
    </source>
</evidence>
<feature type="region of interest" description="Disordered" evidence="3">
    <location>
        <begin position="220"/>
        <end position="254"/>
    </location>
</feature>
<keyword evidence="4" id="KW-1133">Transmembrane helix</keyword>
<dbReference type="AlphaFoldDB" id="A0AAV7DAC3"/>
<accession>A0AAV7DAC3</accession>
<gene>
    <name evidence="6" type="ORF">GDO81_001189</name>
</gene>
<comment type="caution">
    <text evidence="6">The sequence shown here is derived from an EMBL/GenBank/DDBJ whole genome shotgun (WGS) entry which is preliminary data.</text>
</comment>
<evidence type="ECO:0000313" key="7">
    <source>
        <dbReference type="Proteomes" id="UP000824782"/>
    </source>
</evidence>
<name>A0AAV7DAC3_ENGPU</name>
<dbReference type="EMBL" id="WNYA01000001">
    <property type="protein sequence ID" value="KAG8594402.1"/>
    <property type="molecule type" value="Genomic_DNA"/>
</dbReference>
<dbReference type="Pfam" id="PF00560">
    <property type="entry name" value="LRR_1"/>
    <property type="match status" value="2"/>
</dbReference>
<dbReference type="Proteomes" id="UP000824782">
    <property type="component" value="Unassembled WGS sequence"/>
</dbReference>
<keyword evidence="7" id="KW-1185">Reference proteome</keyword>
<dbReference type="InterPro" id="IPR039243">
    <property type="entry name" value="LRRC25"/>
</dbReference>
<organism evidence="6 7">
    <name type="scientific">Engystomops pustulosus</name>
    <name type="common">Tungara frog</name>
    <name type="synonym">Physalaemus pustulosus</name>
    <dbReference type="NCBI Taxonomy" id="76066"/>
    <lineage>
        <taxon>Eukaryota</taxon>
        <taxon>Metazoa</taxon>
        <taxon>Chordata</taxon>
        <taxon>Craniata</taxon>
        <taxon>Vertebrata</taxon>
        <taxon>Euteleostomi</taxon>
        <taxon>Amphibia</taxon>
        <taxon>Batrachia</taxon>
        <taxon>Anura</taxon>
        <taxon>Neobatrachia</taxon>
        <taxon>Hyloidea</taxon>
        <taxon>Leptodactylidae</taxon>
        <taxon>Leiuperinae</taxon>
        <taxon>Engystomops</taxon>
    </lineage>
</organism>
<feature type="transmembrane region" description="Helical" evidence="4">
    <location>
        <begin position="189"/>
        <end position="212"/>
    </location>
</feature>
<feature type="non-terminal residue" evidence="6">
    <location>
        <position position="286"/>
    </location>
</feature>
<keyword evidence="2" id="KW-0677">Repeat</keyword>
<evidence type="ECO:0000256" key="2">
    <source>
        <dbReference type="ARBA" id="ARBA00022737"/>
    </source>
</evidence>
<dbReference type="PANTHER" id="PTHR20878">
    <property type="entry name" value="LEUCINE-RICH REPEAT CONTAINING PROTEIN 25"/>
    <property type="match status" value="1"/>
</dbReference>
<keyword evidence="4" id="KW-0472">Membrane</keyword>
<evidence type="ECO:0000256" key="4">
    <source>
        <dbReference type="SAM" id="Phobius"/>
    </source>
</evidence>
<dbReference type="SMART" id="SM00369">
    <property type="entry name" value="LRR_TYP"/>
    <property type="match status" value="2"/>
</dbReference>
<dbReference type="InterPro" id="IPR001611">
    <property type="entry name" value="Leu-rich_rpt"/>
</dbReference>
<dbReference type="Gene3D" id="3.80.10.10">
    <property type="entry name" value="Ribonuclease Inhibitor"/>
    <property type="match status" value="1"/>
</dbReference>
<dbReference type="PROSITE" id="PS51450">
    <property type="entry name" value="LRR"/>
    <property type="match status" value="1"/>
</dbReference>
<evidence type="ECO:0000256" key="3">
    <source>
        <dbReference type="SAM" id="MobiDB-lite"/>
    </source>
</evidence>
<keyword evidence="5" id="KW-0732">Signal</keyword>
<protein>
    <submittedName>
        <fullName evidence="6">Uncharacterized protein</fullName>
    </submittedName>
</protein>
<reference evidence="6" key="1">
    <citation type="thesis" date="2020" institute="ProQuest LLC" country="789 East Eisenhower Parkway, Ann Arbor, MI, USA">
        <title>Comparative Genomics and Chromosome Evolution.</title>
        <authorList>
            <person name="Mudd A.B."/>
        </authorList>
    </citation>
    <scope>NUCLEOTIDE SEQUENCE</scope>
    <source>
        <strain evidence="6">237g6f4</strain>
        <tissue evidence="6">Blood</tissue>
    </source>
</reference>
<dbReference type="InterPro" id="IPR003591">
    <property type="entry name" value="Leu-rich_rpt_typical-subtyp"/>
</dbReference>
<evidence type="ECO:0000313" key="6">
    <source>
        <dbReference type="EMBL" id="KAG8594402.1"/>
    </source>
</evidence>
<evidence type="ECO:0000256" key="1">
    <source>
        <dbReference type="ARBA" id="ARBA00022614"/>
    </source>
</evidence>
<proteinExistence type="predicted"/>
<dbReference type="PANTHER" id="PTHR20878:SF0">
    <property type="entry name" value="LEUCINE-RICH REPEAT-CONTAINING PROTEIN 25"/>
    <property type="match status" value="1"/>
</dbReference>
<feature type="signal peptide" evidence="5">
    <location>
        <begin position="1"/>
        <end position="17"/>
    </location>
</feature>
<dbReference type="SUPFAM" id="SSF52058">
    <property type="entry name" value="L domain-like"/>
    <property type="match status" value="1"/>
</dbReference>